<gene>
    <name evidence="1" type="primary">ORF219507</name>
</gene>
<name>A0A0B7C2S9_9EUPU</name>
<accession>A0A0B7C2S9</accession>
<protein>
    <submittedName>
        <fullName evidence="1">Uncharacterized protein</fullName>
    </submittedName>
</protein>
<reference evidence="1" key="1">
    <citation type="submission" date="2014-12" db="EMBL/GenBank/DDBJ databases">
        <title>Insight into the proteome of Arion vulgaris.</title>
        <authorList>
            <person name="Aradska J."/>
            <person name="Bulat T."/>
            <person name="Smidak R."/>
            <person name="Sarate P."/>
            <person name="Gangsoo J."/>
            <person name="Sialana F."/>
            <person name="Bilban M."/>
            <person name="Lubec G."/>
        </authorList>
    </citation>
    <scope>NUCLEOTIDE SEQUENCE</scope>
    <source>
        <tissue evidence="1">Skin</tissue>
    </source>
</reference>
<feature type="non-terminal residue" evidence="1">
    <location>
        <position position="1"/>
    </location>
</feature>
<dbReference type="AlphaFoldDB" id="A0A0B7C2S9"/>
<organism evidence="1">
    <name type="scientific">Arion vulgaris</name>
    <dbReference type="NCBI Taxonomy" id="1028688"/>
    <lineage>
        <taxon>Eukaryota</taxon>
        <taxon>Metazoa</taxon>
        <taxon>Spiralia</taxon>
        <taxon>Lophotrochozoa</taxon>
        <taxon>Mollusca</taxon>
        <taxon>Gastropoda</taxon>
        <taxon>Heterobranchia</taxon>
        <taxon>Euthyneura</taxon>
        <taxon>Panpulmonata</taxon>
        <taxon>Eupulmonata</taxon>
        <taxon>Stylommatophora</taxon>
        <taxon>Helicina</taxon>
        <taxon>Arionoidea</taxon>
        <taxon>Arionidae</taxon>
        <taxon>Arion</taxon>
    </lineage>
</organism>
<sequence>WAVIKRERDITDNYGNSRIGNYANEKPDHILSPIAHTFIGFTKNYDMQKFNIFLADMHC</sequence>
<proteinExistence type="predicted"/>
<dbReference type="EMBL" id="HACG01051884">
    <property type="protein sequence ID" value="CEK98755.1"/>
    <property type="molecule type" value="Transcribed_RNA"/>
</dbReference>
<evidence type="ECO:0000313" key="1">
    <source>
        <dbReference type="EMBL" id="CEK98755.1"/>
    </source>
</evidence>